<accession>A0A258FMK4</accession>
<evidence type="ECO:0008006" key="5">
    <source>
        <dbReference type="Google" id="ProtNLM"/>
    </source>
</evidence>
<reference evidence="3 4" key="1">
    <citation type="submission" date="2017-03" db="EMBL/GenBank/DDBJ databases">
        <title>Lifting the veil on microbial sulfur biogeochemistry in mining wastewaters.</title>
        <authorList>
            <person name="Kantor R.S."/>
            <person name="Colenbrander Nelson T."/>
            <person name="Marshall S."/>
            <person name="Bennett D."/>
            <person name="Apte S."/>
            <person name="Camacho D."/>
            <person name="Thomas B.C."/>
            <person name="Warren L.A."/>
            <person name="Banfield J.F."/>
        </authorList>
    </citation>
    <scope>NUCLEOTIDE SEQUENCE [LARGE SCALE GENOMIC DNA]</scope>
    <source>
        <strain evidence="3">32-69-9</strain>
    </source>
</reference>
<organism evidence="3 4">
    <name type="scientific">Brevundimonas subvibrioides</name>
    <dbReference type="NCBI Taxonomy" id="74313"/>
    <lineage>
        <taxon>Bacteria</taxon>
        <taxon>Pseudomonadati</taxon>
        <taxon>Pseudomonadota</taxon>
        <taxon>Alphaproteobacteria</taxon>
        <taxon>Caulobacterales</taxon>
        <taxon>Caulobacteraceae</taxon>
        <taxon>Brevundimonas</taxon>
    </lineage>
</organism>
<name>A0A258FMK4_9CAUL</name>
<feature type="chain" id="PRO_5013056326" description="DUF3887 domain-containing protein" evidence="2">
    <location>
        <begin position="26"/>
        <end position="203"/>
    </location>
</feature>
<feature type="signal peptide" evidence="2">
    <location>
        <begin position="1"/>
        <end position="25"/>
    </location>
</feature>
<evidence type="ECO:0000313" key="4">
    <source>
        <dbReference type="Proteomes" id="UP000215595"/>
    </source>
</evidence>
<evidence type="ECO:0000256" key="1">
    <source>
        <dbReference type="SAM" id="MobiDB-lite"/>
    </source>
</evidence>
<dbReference type="AlphaFoldDB" id="A0A258FMK4"/>
<gene>
    <name evidence="3" type="ORF">B7Z01_09415</name>
</gene>
<feature type="region of interest" description="Disordered" evidence="1">
    <location>
        <begin position="50"/>
        <end position="74"/>
    </location>
</feature>
<sequence length="203" mass="20783">MIRPSLKATTLLTASLLALATPVLAQTAAPVQSPQTRSLAPASTPAPVAAATLPNSFDSPVTRTAPPSAPIAMPSAGQVTEADVAEGLLRAVIADLAAGRIEADLFTPDLAGRLTPQLAQLQPLVQGFGALGPIAPQGVVNGANQFLVTFDNAETQWVIGLNEDGRISALLFRPAPPVSSEPEAEAEPETDAQAAEPMPTEGR</sequence>
<feature type="region of interest" description="Disordered" evidence="1">
    <location>
        <begin position="173"/>
        <end position="203"/>
    </location>
</feature>
<comment type="caution">
    <text evidence="3">The sequence shown here is derived from an EMBL/GenBank/DDBJ whole genome shotgun (WGS) entry which is preliminary data.</text>
</comment>
<evidence type="ECO:0000313" key="3">
    <source>
        <dbReference type="EMBL" id="OYX33103.1"/>
    </source>
</evidence>
<proteinExistence type="predicted"/>
<keyword evidence="2" id="KW-0732">Signal</keyword>
<dbReference type="EMBL" id="NCEB01000018">
    <property type="protein sequence ID" value="OYX33103.1"/>
    <property type="molecule type" value="Genomic_DNA"/>
</dbReference>
<dbReference type="Proteomes" id="UP000215595">
    <property type="component" value="Unassembled WGS sequence"/>
</dbReference>
<protein>
    <recommendedName>
        <fullName evidence="5">DUF3887 domain-containing protein</fullName>
    </recommendedName>
</protein>
<evidence type="ECO:0000256" key="2">
    <source>
        <dbReference type="SAM" id="SignalP"/>
    </source>
</evidence>